<evidence type="ECO:0000313" key="1">
    <source>
        <dbReference type="EMBL" id="MFC6064354.1"/>
    </source>
</evidence>
<evidence type="ECO:0008006" key="3">
    <source>
        <dbReference type="Google" id="ProtNLM"/>
    </source>
</evidence>
<proteinExistence type="predicted"/>
<name>A0ABW1MKR8_9ACTN</name>
<dbReference type="RefSeq" id="WP_157848975.1">
    <property type="nucleotide sequence ID" value="NZ_JBHSPX010000004.1"/>
</dbReference>
<organism evidence="1 2">
    <name type="scientific">Streptomyces ochraceiscleroticus</name>
    <dbReference type="NCBI Taxonomy" id="47761"/>
    <lineage>
        <taxon>Bacteria</taxon>
        <taxon>Bacillati</taxon>
        <taxon>Actinomycetota</taxon>
        <taxon>Actinomycetes</taxon>
        <taxon>Kitasatosporales</taxon>
        <taxon>Streptomycetaceae</taxon>
        <taxon>Streptomyces</taxon>
    </lineage>
</organism>
<accession>A0ABW1MKR8</accession>
<evidence type="ECO:0000313" key="2">
    <source>
        <dbReference type="Proteomes" id="UP001596139"/>
    </source>
</evidence>
<keyword evidence="2" id="KW-1185">Reference proteome</keyword>
<comment type="caution">
    <text evidence="1">The sequence shown here is derived from an EMBL/GenBank/DDBJ whole genome shotgun (WGS) entry which is preliminary data.</text>
</comment>
<dbReference type="Proteomes" id="UP001596139">
    <property type="component" value="Unassembled WGS sequence"/>
</dbReference>
<reference evidence="2" key="1">
    <citation type="journal article" date="2019" name="Int. J. Syst. Evol. Microbiol.">
        <title>The Global Catalogue of Microorganisms (GCM) 10K type strain sequencing project: providing services to taxonomists for standard genome sequencing and annotation.</title>
        <authorList>
            <consortium name="The Broad Institute Genomics Platform"/>
            <consortium name="The Broad Institute Genome Sequencing Center for Infectious Disease"/>
            <person name="Wu L."/>
            <person name="Ma J."/>
        </authorList>
    </citation>
    <scope>NUCLEOTIDE SEQUENCE [LARGE SCALE GENOMIC DNA]</scope>
    <source>
        <strain evidence="2">CGMCC 1.15180</strain>
    </source>
</reference>
<protein>
    <recommendedName>
        <fullName evidence="3">REase associating with pPIWI RE domain-containing protein</fullName>
    </recommendedName>
</protein>
<gene>
    <name evidence="1" type="ORF">ACFP4F_17625</name>
</gene>
<sequence length="703" mass="75664">MDQRDYLGQSVMQAVVLPARVVYLIRNESAEGLRMAVREASSRWGGVSEPIVAVTDSGEVKPRFADVVEAADVDSAVNVDLPDDLAEQTAGQLKLPLVSLDRIDVEGVGRFTCHPSTVLPGGTETGKALVIAQDDGPLWQVTAAGDLDAAYLEDMNTSNIGVHRPMSDVAIGQAQLLGLTLLESGASQFSAHAVSGGLPGGPSLVWITEPDSFEDCLWFWNYRALNPRSFWAAPVLLLPRDAAQRWEDYGRQLADKALRLRNVEVSPDAILFSLSVPKPELQEIAERLSLEPDAGDRIRVRAGSQLPQHTEPFTYFLNQDPASLLVCERSWGAVTSFDAHMFSGESSIRFASPVEFHGLGRTLVRLSGAAFDGLPRQPVVADMIKSGAAWHRDSIQLHTDASPNYLIPLTIPSLRDAAEAVLADATEHWELSSAGKVGTGMLEQHDPAVLLEQGVYEAVVGLTTPRSKELLKALKAARADGSGDVELVAIASVWGGRVERRYRSAEQLKGQGVPLLALERLCFFGWAERGLAAECPRCGRKTFVPLTGTAGSAPCPGCSAPAAYRGSGASLTIAYRLDTFIDHASDQGVLPHLLAIAALKGKEARSHFIPGANLCFPDSTDREVDIYGTYGGRLMAGEVKASPADFTPNQLEHDIDISTRLGVQVHLMASVNPIAETTRTAAQRACHGKGLELLILDKQDLRP</sequence>
<dbReference type="EMBL" id="JBHSPX010000004">
    <property type="protein sequence ID" value="MFC6064354.1"/>
    <property type="molecule type" value="Genomic_DNA"/>
</dbReference>